<organism evidence="1 2">
    <name type="scientific">Dubosiella muris</name>
    <dbReference type="NCBI Taxonomy" id="3038133"/>
    <lineage>
        <taxon>Bacteria</taxon>
        <taxon>Bacillati</taxon>
        <taxon>Bacillota</taxon>
        <taxon>Erysipelotrichia</taxon>
        <taxon>Erysipelotrichales</taxon>
        <taxon>Erysipelotrichaceae</taxon>
        <taxon>Dubosiella</taxon>
    </lineage>
</organism>
<gene>
    <name evidence="1" type="ORF">E5336_04700</name>
</gene>
<evidence type="ECO:0000313" key="2">
    <source>
        <dbReference type="Proteomes" id="UP000308836"/>
    </source>
</evidence>
<sequence length="412" mass="45472">MDKERFLSMKRKRKIHKGRIALVAGVALALTGGIVWGVHAFVSSRLTTAKNEDVVEQKEEPADTARITVTGDLLLEDGFVNAFGNGGWGDYMADLSPYFANDDWTLANLEVPIAGEALGLAGADYCFNAPAETAKNMKDNSIEYVTLANNHAMDRSVEGLEKTIQNLDAQSIGHTGAFLSPEERDAVSFADVNGIRIGVVSWTYATNQPADTDWRVNIFWDAYSDRIAVLMDDIAKAKAQSDCVIVCMHWGTEFTYELNEAQTVLSQQIADAGADVIVGNHPHTIQSATWLTGANGNKTLCFYSLGNLISSAYLVDRADETFQDMYEVGAIAQFTLKKTGEKQVEVLDPQIIPIVNHFEGEYTNFHIYPLKDYTEQLAQAHSQRQYSTLFTKQWLDEQVNGVFADSGISIVE</sequence>
<name>A0AC61R8I8_9FIRM</name>
<comment type="caution">
    <text evidence="1">The sequence shown here is derived from an EMBL/GenBank/DDBJ whole genome shotgun (WGS) entry which is preliminary data.</text>
</comment>
<dbReference type="Proteomes" id="UP000308836">
    <property type="component" value="Unassembled WGS sequence"/>
</dbReference>
<dbReference type="EMBL" id="SRYG01000007">
    <property type="protein sequence ID" value="TGY66362.1"/>
    <property type="molecule type" value="Genomic_DNA"/>
</dbReference>
<protein>
    <submittedName>
        <fullName evidence="1">CapA family protein</fullName>
    </submittedName>
</protein>
<reference evidence="1" key="1">
    <citation type="submission" date="2019-04" db="EMBL/GenBank/DDBJ databases">
        <title>Microbes associate with the intestines of laboratory mice.</title>
        <authorList>
            <person name="Navarre W."/>
            <person name="Wong E."/>
            <person name="Huang K."/>
            <person name="Tropini C."/>
            <person name="Ng K."/>
            <person name="Yu B."/>
        </authorList>
    </citation>
    <scope>NUCLEOTIDE SEQUENCE</scope>
    <source>
        <strain evidence="1">NM09_H32</strain>
    </source>
</reference>
<accession>A0AC61R8I8</accession>
<keyword evidence="2" id="KW-1185">Reference proteome</keyword>
<proteinExistence type="predicted"/>
<evidence type="ECO:0000313" key="1">
    <source>
        <dbReference type="EMBL" id="TGY66362.1"/>
    </source>
</evidence>